<keyword evidence="5 10" id="KW-0812">Transmembrane</keyword>
<dbReference type="EMBL" id="MKZY01000003">
    <property type="protein sequence ID" value="OOO12156.1"/>
    <property type="molecule type" value="Genomic_DNA"/>
</dbReference>
<dbReference type="Pfam" id="PF00005">
    <property type="entry name" value="ABC_tran"/>
    <property type="match status" value="2"/>
</dbReference>
<dbReference type="InterPro" id="IPR027417">
    <property type="entry name" value="P-loop_NTPase"/>
</dbReference>
<evidence type="ECO:0000313" key="13">
    <source>
        <dbReference type="Proteomes" id="UP000190312"/>
    </source>
</evidence>
<dbReference type="SMART" id="SM00382">
    <property type="entry name" value="AAA"/>
    <property type="match status" value="2"/>
</dbReference>
<evidence type="ECO:0000313" key="12">
    <source>
        <dbReference type="EMBL" id="OOO12156.1"/>
    </source>
</evidence>
<feature type="domain" description="ABC transporter" evidence="11">
    <location>
        <begin position="742"/>
        <end position="989"/>
    </location>
</feature>
<evidence type="ECO:0000259" key="11">
    <source>
        <dbReference type="PROSITE" id="PS50893"/>
    </source>
</evidence>
<name>A0A1S9DTF8_ASPOZ</name>
<evidence type="ECO:0000256" key="8">
    <source>
        <dbReference type="ARBA" id="ARBA00022989"/>
    </source>
</evidence>
<dbReference type="GO" id="GO:0005524">
    <property type="term" value="F:ATP binding"/>
    <property type="evidence" value="ECO:0007669"/>
    <property type="project" value="UniProtKB-KW"/>
</dbReference>
<reference evidence="12 13" key="1">
    <citation type="submission" date="2016-10" db="EMBL/GenBank/DDBJ databases">
        <title>Genome sequencing of Aspergillus oryzae BCC7051.</title>
        <authorList>
            <person name="Thammarongtham C."/>
            <person name="Vorapreeda T."/>
            <person name="Nookaew I."/>
            <person name="Srisuk T."/>
            <person name="Land M."/>
            <person name="Jeennor S."/>
            <person name="Laoteng K."/>
        </authorList>
    </citation>
    <scope>NUCLEOTIDE SEQUENCE [LARGE SCALE GENOMIC DNA]</scope>
    <source>
        <strain evidence="12 13">BCC7051</strain>
    </source>
</reference>
<feature type="transmembrane region" description="Helical" evidence="10">
    <location>
        <begin position="1145"/>
        <end position="1175"/>
    </location>
</feature>
<feature type="transmembrane region" description="Helical" evidence="10">
    <location>
        <begin position="1108"/>
        <end position="1125"/>
    </location>
</feature>
<evidence type="ECO:0000256" key="10">
    <source>
        <dbReference type="SAM" id="Phobius"/>
    </source>
</evidence>
<dbReference type="GO" id="GO:0016887">
    <property type="term" value="F:ATP hydrolysis activity"/>
    <property type="evidence" value="ECO:0007669"/>
    <property type="project" value="InterPro"/>
</dbReference>
<feature type="transmembrane region" description="Helical" evidence="10">
    <location>
        <begin position="662"/>
        <end position="684"/>
    </location>
</feature>
<feature type="transmembrane region" description="Helical" evidence="10">
    <location>
        <begin position="451"/>
        <end position="472"/>
    </location>
</feature>
<protein>
    <submittedName>
        <fullName evidence="12">ABC-2 type transporter</fullName>
    </submittedName>
</protein>
<evidence type="ECO:0000256" key="4">
    <source>
        <dbReference type="ARBA" id="ARBA00022475"/>
    </source>
</evidence>
<dbReference type="PANTHER" id="PTHR19241">
    <property type="entry name" value="ATP-BINDING CASSETTE TRANSPORTER"/>
    <property type="match status" value="1"/>
</dbReference>
<comment type="similarity">
    <text evidence="2">Belongs to the ABC transporter superfamily. ABCG family. PDR (TC 3.A.1.205) subfamily.</text>
</comment>
<dbReference type="eggNOG" id="KOG0065">
    <property type="taxonomic scope" value="Eukaryota"/>
</dbReference>
<evidence type="ECO:0000256" key="7">
    <source>
        <dbReference type="ARBA" id="ARBA00022840"/>
    </source>
</evidence>
<evidence type="ECO:0000256" key="1">
    <source>
        <dbReference type="ARBA" id="ARBA00004651"/>
    </source>
</evidence>
<feature type="transmembrane region" description="Helical" evidence="10">
    <location>
        <begin position="527"/>
        <end position="550"/>
    </location>
</feature>
<dbReference type="InterPro" id="IPR003593">
    <property type="entry name" value="AAA+_ATPase"/>
</dbReference>
<dbReference type="Gene3D" id="3.40.50.300">
    <property type="entry name" value="P-loop containing nucleotide triphosphate hydrolases"/>
    <property type="match status" value="2"/>
</dbReference>
<keyword evidence="3" id="KW-0813">Transport</keyword>
<feature type="domain" description="ABC transporter" evidence="11">
    <location>
        <begin position="59"/>
        <end position="322"/>
    </location>
</feature>
<evidence type="ECO:0000256" key="3">
    <source>
        <dbReference type="ARBA" id="ARBA00022448"/>
    </source>
</evidence>
<comment type="caution">
    <text evidence="12">The sequence shown here is derived from an EMBL/GenBank/DDBJ whole genome shotgun (WGS) entry which is preliminary data.</text>
</comment>
<dbReference type="SUPFAM" id="SSF52540">
    <property type="entry name" value="P-loop containing nucleoside triphosphate hydrolases"/>
    <property type="match status" value="2"/>
</dbReference>
<dbReference type="Proteomes" id="UP000190312">
    <property type="component" value="Unassembled WGS sequence"/>
</dbReference>
<feature type="transmembrane region" description="Helical" evidence="10">
    <location>
        <begin position="1196"/>
        <end position="1229"/>
    </location>
</feature>
<comment type="subcellular location">
    <subcellularLocation>
        <location evidence="1">Cell membrane</location>
        <topology evidence="1">Multi-pass membrane protein</topology>
    </subcellularLocation>
</comment>
<organism evidence="12 13">
    <name type="scientific">Aspergillus oryzae</name>
    <name type="common">Yellow koji mold</name>
    <dbReference type="NCBI Taxonomy" id="5062"/>
    <lineage>
        <taxon>Eukaryota</taxon>
        <taxon>Fungi</taxon>
        <taxon>Dikarya</taxon>
        <taxon>Ascomycota</taxon>
        <taxon>Pezizomycotina</taxon>
        <taxon>Eurotiomycetes</taxon>
        <taxon>Eurotiomycetidae</taxon>
        <taxon>Eurotiales</taxon>
        <taxon>Aspergillaceae</taxon>
        <taxon>Aspergillus</taxon>
        <taxon>Aspergillus subgen. Circumdati</taxon>
    </lineage>
</organism>
<feature type="transmembrane region" description="Helical" evidence="10">
    <location>
        <begin position="557"/>
        <end position="576"/>
    </location>
</feature>
<dbReference type="GO" id="GO:0140359">
    <property type="term" value="F:ABC-type transporter activity"/>
    <property type="evidence" value="ECO:0007669"/>
    <property type="project" value="InterPro"/>
</dbReference>
<accession>A0A1S9DTF8</accession>
<gene>
    <name evidence="12" type="ORF">OAory_01086260</name>
</gene>
<dbReference type="PROSITE" id="PS00211">
    <property type="entry name" value="ABC_TRANSPORTER_1"/>
    <property type="match status" value="1"/>
</dbReference>
<dbReference type="FunFam" id="3.40.50.300:FF:000054">
    <property type="entry name" value="ABC multidrug transporter atrF"/>
    <property type="match status" value="1"/>
</dbReference>
<dbReference type="VEuPathDB" id="FungiDB:AO090102000027"/>
<dbReference type="InterPro" id="IPR013525">
    <property type="entry name" value="ABC2_TM"/>
</dbReference>
<dbReference type="Pfam" id="PF19055">
    <property type="entry name" value="ABC2_membrane_7"/>
    <property type="match status" value="1"/>
</dbReference>
<feature type="transmembrane region" description="Helical" evidence="10">
    <location>
        <begin position="493"/>
        <end position="515"/>
    </location>
</feature>
<evidence type="ECO:0000256" key="2">
    <source>
        <dbReference type="ARBA" id="ARBA00006012"/>
    </source>
</evidence>
<dbReference type="InterPro" id="IPR010929">
    <property type="entry name" value="PDR_CDR_ABC"/>
</dbReference>
<dbReference type="GO" id="GO:0005886">
    <property type="term" value="C:plasma membrane"/>
    <property type="evidence" value="ECO:0007669"/>
    <property type="project" value="UniProtKB-SubCell"/>
</dbReference>
<keyword evidence="8 10" id="KW-1133">Transmembrane helix</keyword>
<sequence length="1475" mass="165427">MESSGEIKEYDASEDSHQDAEIDRLVDDFLQHQTTSVSERLGDIIFKDLSVIGAGAGHQRMHDVPKTLQRLSKLANPATWFSRKPPPCRAILQRLTGTIRQGEMLMVVGRPGSGCTTVLKALANIREEYLAMEGDVWYGSMDAGTAKQARANQVAFVGEDDIHFPTLSVSTTLKFALNTRRSTSDPDRAQHLQQDLQTVLELMGLAQAAHVRIGSDHIRGVSGGQRRRVSLAEALCTRASLFCFDNPTRGLDSSTAIRFLTTMRKYTTRSQCMTAMSLYQASDLAVAMFDKVLVLNDGHVAYYGPATSAKAYFESLGFYRSPKISVSDFLASMSGTPECRTPREALDRPVPIHPADFETRFRESSLYQQTVSDAATPPQSKTVGKPKASGYALPLYRQVYECTVRHYQIFLTDRAAWIAEAAGTIVQALLLGTLFRNQRDVTQGLYTRGSALFFCVLIMGLQASAEFGNTFVQRPILLKQKALRFYRPGAYALGQILADIPWKFIFIMYSLPIYWMINFQRTAGHFFTWLVCLYMGLMALSVMFRAIAVFTNSITRAILPVGLLLNVFIIYTGFYITPPGMKVWLFWIRYLDPMYYIFESVALNEIGTSSYQCSSGDIVPRGSAYNETSYQACAVSGSVAGELSLSGRLYLMVEYGFKNTHLWRNVGINAGFFVFFSVVVMIGMERFRNAAEHMSTIFYRRLPSWVSASASRSADIEEPPIVAETKDSKPSSNHDVKAIGRLETTQSVFAWQELSLQLGDDKRLLHEVSGWLQPGKMTALMGMSGAGKTTLLDTLAQRIQIGRLSGGLYLNGQTLPASMGRRTGFVHQNDIHLASSTVREALQLSACLRRPATVSWDEKMDHVEMLIQLLEMEDIAEAIIGVPGAGLNLEQRKRVSIGVELAAKPDIVLFLDEPTSGLDGNSALSIVQLMRRLSDAGQTILCTIHQPSAQMIEQFDNLLLLVPGGKTVYFGPLGSRCQKILDYFARYTRRCEETENPADYLLAVSAEPDKDWFQTWRQSPEYGSTQEQLQKMLQVQEVKDSSSSESDRTYAASYLNQLRVVTQRAFTNYWRDSDYVLGKIQLNIWMGLMNGLTFLQLSNDLTGARGRMFSIFVGVITGPVLSLQIEPRFILLRDQFLARENESRVYHWSIFTISALLVEIPFTLLGGLIYWLLWYYMVGYLTISTRAGYAFLMYELYSLFVASLAQLTASLFPTVLAAQVATGFIWLVVNTFNGPLSPPPLTPRGWRWFYNISPLFYFIEGIGTNAMHALQITCRDSELTTFQTPAGETCASYTAEFFGLANSTGYLVDPNATGLCEYCAYADGDEYVKQYDMSYSQRGNNVGIFIGFILFNYTMAVLATYLIFIFKWRKHGQTMEASRVEWPTLRMADPNAPGNVTRNLQQRIWDHHQDSNDILQYAQDNQGSLPDEAVKVIERWRDSNQDLLDWMAAKQELRDITGDIKCDDHGLTTETEPPA</sequence>
<evidence type="ECO:0000256" key="5">
    <source>
        <dbReference type="ARBA" id="ARBA00022692"/>
    </source>
</evidence>
<keyword evidence="6" id="KW-0547">Nucleotide-binding</keyword>
<dbReference type="InterPro" id="IPR034003">
    <property type="entry name" value="ABCG_PDR_2"/>
</dbReference>
<proteinExistence type="inferred from homology"/>
<dbReference type="Pfam" id="PF01061">
    <property type="entry name" value="ABC2_membrane"/>
    <property type="match status" value="2"/>
</dbReference>
<dbReference type="CDD" id="cd03232">
    <property type="entry name" value="ABCG_PDR_domain2"/>
    <property type="match status" value="1"/>
</dbReference>
<dbReference type="OrthoDB" id="245989at2759"/>
<dbReference type="InterPro" id="IPR003439">
    <property type="entry name" value="ABC_transporter-like_ATP-bd"/>
</dbReference>
<dbReference type="InterPro" id="IPR017871">
    <property type="entry name" value="ABC_transporter-like_CS"/>
</dbReference>
<keyword evidence="7" id="KW-0067">ATP-binding</keyword>
<dbReference type="VEuPathDB" id="FungiDB:AO090102000028"/>
<feature type="transmembrane region" description="Helical" evidence="10">
    <location>
        <begin position="1342"/>
        <end position="1366"/>
    </location>
</feature>
<keyword evidence="4" id="KW-1003">Cell membrane</keyword>
<dbReference type="InterPro" id="IPR043926">
    <property type="entry name" value="ABCG_dom"/>
</dbReference>
<dbReference type="PROSITE" id="PS50893">
    <property type="entry name" value="ABC_TRANSPORTER_2"/>
    <property type="match status" value="2"/>
</dbReference>
<keyword evidence="9 10" id="KW-0472">Membrane</keyword>
<evidence type="ECO:0000256" key="9">
    <source>
        <dbReference type="ARBA" id="ARBA00023136"/>
    </source>
</evidence>
<evidence type="ECO:0000256" key="6">
    <source>
        <dbReference type="ARBA" id="ARBA00022741"/>
    </source>
</evidence>
<dbReference type="Pfam" id="PF06422">
    <property type="entry name" value="PDR_CDR"/>
    <property type="match status" value="1"/>
</dbReference>